<dbReference type="AlphaFoldDB" id="A0A518XD98"/>
<evidence type="ECO:0000256" key="5">
    <source>
        <dbReference type="ARBA" id="ARBA00022833"/>
    </source>
</evidence>
<dbReference type="KEGG" id="pdis:D8B20_09810"/>
<evidence type="ECO:0000256" key="8">
    <source>
        <dbReference type="ARBA" id="ARBA00022967"/>
    </source>
</evidence>
<dbReference type="InterPro" id="IPR003439">
    <property type="entry name" value="ABC_transporter-like_ATP-bd"/>
</dbReference>
<keyword evidence="8" id="KW-1278">Translocase</keyword>
<dbReference type="GO" id="GO:0016887">
    <property type="term" value="F:ATP hydrolysis activity"/>
    <property type="evidence" value="ECO:0007669"/>
    <property type="project" value="InterPro"/>
</dbReference>
<keyword evidence="9" id="KW-0406">Ion transport</keyword>
<protein>
    <submittedName>
        <fullName evidence="12">Zinc ABC transporter ATP-binding protein ZnuC</fullName>
    </submittedName>
</protein>
<evidence type="ECO:0000256" key="4">
    <source>
        <dbReference type="ARBA" id="ARBA00022741"/>
    </source>
</evidence>
<dbReference type="InterPro" id="IPR027417">
    <property type="entry name" value="P-loop_NTPase"/>
</dbReference>
<dbReference type="SMART" id="SM00382">
    <property type="entry name" value="AAA"/>
    <property type="match status" value="1"/>
</dbReference>
<dbReference type="InterPro" id="IPR050153">
    <property type="entry name" value="Metal_Ion_Import_ABC"/>
</dbReference>
<gene>
    <name evidence="12" type="primary">znuC</name>
    <name evidence="12" type="ORF">D8B20_09810</name>
</gene>
<dbReference type="Proteomes" id="UP000319411">
    <property type="component" value="Chromosome"/>
</dbReference>
<dbReference type="Pfam" id="PF00005">
    <property type="entry name" value="ABC_tran"/>
    <property type="match status" value="1"/>
</dbReference>
<keyword evidence="2" id="KW-0813">Transport</keyword>
<evidence type="ECO:0000256" key="1">
    <source>
        <dbReference type="ARBA" id="ARBA00006526"/>
    </source>
</evidence>
<sequence length="251" mass="27542">MTPLVTLENISVTFSQRPVLAGISLSLEPGKILTLLGPNGAGKSTLVRTVLGLLTPDSGRVHRAPGLRIGYVPQKLHIDPTLPIIVERFMRLTQGSQRQAILPALKRVQAGHLLQAPLQKLSGGETQRVLLARALLNQPQLLVLDEPTQGVDVNGQVALYDLIDQLRRELNCAVLMVSHDLHLVMAKTDEVLCLNHHICCSGTPEAVSQHPEFIAMFGPRGAQQLAIYRHHHNHRHDLQGRIVLRKGNSPS</sequence>
<evidence type="ECO:0000259" key="11">
    <source>
        <dbReference type="PROSITE" id="PS50893"/>
    </source>
</evidence>
<organism evidence="12 13">
    <name type="scientific">Candidatus Pantoea soli</name>
    <dbReference type="NCBI Taxonomy" id="3098669"/>
    <lineage>
        <taxon>Bacteria</taxon>
        <taxon>Pseudomonadati</taxon>
        <taxon>Pseudomonadota</taxon>
        <taxon>Gammaproteobacteria</taxon>
        <taxon>Enterobacterales</taxon>
        <taxon>Erwiniaceae</taxon>
        <taxon>Pantoea</taxon>
    </lineage>
</organism>
<dbReference type="PANTHER" id="PTHR42734">
    <property type="entry name" value="METAL TRANSPORT SYSTEM ATP-BINDING PROTEIN TM_0124-RELATED"/>
    <property type="match status" value="1"/>
</dbReference>
<keyword evidence="10" id="KW-0472">Membrane</keyword>
<evidence type="ECO:0000256" key="10">
    <source>
        <dbReference type="ARBA" id="ARBA00023136"/>
    </source>
</evidence>
<dbReference type="InterPro" id="IPR003593">
    <property type="entry name" value="AAA+_ATPase"/>
</dbReference>
<keyword evidence="5" id="KW-0862">Zinc</keyword>
<evidence type="ECO:0000256" key="2">
    <source>
        <dbReference type="ARBA" id="ARBA00022448"/>
    </source>
</evidence>
<evidence type="ECO:0000256" key="3">
    <source>
        <dbReference type="ARBA" id="ARBA00022475"/>
    </source>
</evidence>
<evidence type="ECO:0000256" key="7">
    <source>
        <dbReference type="ARBA" id="ARBA00022906"/>
    </source>
</evidence>
<keyword evidence="3" id="KW-1003">Cell membrane</keyword>
<dbReference type="GO" id="GO:0005524">
    <property type="term" value="F:ATP binding"/>
    <property type="evidence" value="ECO:0007669"/>
    <property type="project" value="UniProtKB-KW"/>
</dbReference>
<name>A0A518XD98_9GAMM</name>
<dbReference type="PROSITE" id="PS50893">
    <property type="entry name" value="ABC_TRANSPORTER_2"/>
    <property type="match status" value="1"/>
</dbReference>
<keyword evidence="6 12" id="KW-0067">ATP-binding</keyword>
<dbReference type="Gene3D" id="3.40.50.300">
    <property type="entry name" value="P-loop containing nucleotide triphosphate hydrolases"/>
    <property type="match status" value="1"/>
</dbReference>
<keyword evidence="7" id="KW-0864">Zinc transport</keyword>
<dbReference type="OrthoDB" id="9780942at2"/>
<evidence type="ECO:0000313" key="13">
    <source>
        <dbReference type="Proteomes" id="UP000319411"/>
    </source>
</evidence>
<accession>A0A518XD98</accession>
<dbReference type="GO" id="GO:0006829">
    <property type="term" value="P:zinc ion transport"/>
    <property type="evidence" value="ECO:0007669"/>
    <property type="project" value="UniProtKB-KW"/>
</dbReference>
<dbReference type="NCBIfam" id="NF007090">
    <property type="entry name" value="PRK09544.1"/>
    <property type="match status" value="1"/>
</dbReference>
<keyword evidence="4" id="KW-0547">Nucleotide-binding</keyword>
<dbReference type="RefSeq" id="WP_145888702.1">
    <property type="nucleotide sequence ID" value="NZ_CP032702.1"/>
</dbReference>
<dbReference type="EMBL" id="CP032702">
    <property type="protein sequence ID" value="QDY42168.1"/>
    <property type="molecule type" value="Genomic_DNA"/>
</dbReference>
<dbReference type="SUPFAM" id="SSF52540">
    <property type="entry name" value="P-loop containing nucleoside triphosphate hydrolases"/>
    <property type="match status" value="1"/>
</dbReference>
<comment type="similarity">
    <text evidence="1">Belongs to the ABC transporter superfamily. Drug exporter-2 (TC 3.A.1.117) family.</text>
</comment>
<dbReference type="FunFam" id="3.40.50.300:FF:000392">
    <property type="entry name" value="Zinc import ATP-binding protein ZnuC"/>
    <property type="match status" value="1"/>
</dbReference>
<dbReference type="GO" id="GO:0010043">
    <property type="term" value="P:response to zinc ion"/>
    <property type="evidence" value="ECO:0007669"/>
    <property type="project" value="TreeGrafter"/>
</dbReference>
<dbReference type="PANTHER" id="PTHR42734:SF9">
    <property type="entry name" value="ZINC IMPORT ATP-BINDING PROTEIN ZNUC"/>
    <property type="match status" value="1"/>
</dbReference>
<evidence type="ECO:0000256" key="9">
    <source>
        <dbReference type="ARBA" id="ARBA00023065"/>
    </source>
</evidence>
<keyword evidence="13" id="KW-1185">Reference proteome</keyword>
<proteinExistence type="inferred from homology"/>
<evidence type="ECO:0000313" key="12">
    <source>
        <dbReference type="EMBL" id="QDY42168.1"/>
    </source>
</evidence>
<dbReference type="CDD" id="cd03235">
    <property type="entry name" value="ABC_Metallic_Cations"/>
    <property type="match status" value="1"/>
</dbReference>
<evidence type="ECO:0000256" key="6">
    <source>
        <dbReference type="ARBA" id="ARBA00022840"/>
    </source>
</evidence>
<reference evidence="12 13" key="1">
    <citation type="submission" date="2018-10" db="EMBL/GenBank/DDBJ databases">
        <title>Genome Sequencing of Pantoea dispersa DSM 32899.</title>
        <authorList>
            <person name="Nawrath M."/>
            <person name="Ottenheim C."/>
            <person name="Wilm A."/>
            <person name="Zimmermann W."/>
            <person name="Wu J.C."/>
        </authorList>
    </citation>
    <scope>NUCLEOTIDE SEQUENCE [LARGE SCALE GENOMIC DNA]</scope>
    <source>
        <strain evidence="12 13">DSM 32899</strain>
    </source>
</reference>
<feature type="domain" description="ABC transporter" evidence="11">
    <location>
        <begin position="5"/>
        <end position="220"/>
    </location>
</feature>